<evidence type="ECO:0000313" key="5">
    <source>
        <dbReference type="Proteomes" id="UP001165063"/>
    </source>
</evidence>
<dbReference type="GO" id="GO:0005634">
    <property type="term" value="C:nucleus"/>
    <property type="evidence" value="ECO:0007669"/>
    <property type="project" value="TreeGrafter"/>
</dbReference>
<dbReference type="AlphaFoldDB" id="A0A9W6Z607"/>
<dbReference type="EC" id="5.6.2.1" evidence="2"/>
<dbReference type="GO" id="GO:0031422">
    <property type="term" value="C:RecQ family helicase-topoisomerase III complex"/>
    <property type="evidence" value="ECO:0007669"/>
    <property type="project" value="TreeGrafter"/>
</dbReference>
<comment type="similarity">
    <text evidence="2">Belongs to the type IA topoisomerase family.</text>
</comment>
<keyword evidence="2" id="KW-0238">DNA-binding</keyword>
<accession>A0A9W6Z607</accession>
<comment type="function">
    <text evidence="2">Introduces a single-strand break via transesterification at a target site in duplex DNA. Releases the supercoiling and torsional tension of DNA introduced during the DNA replication and transcription by transiently cleaving and rejoining one strand of the DNA duplex. The scissile phosphodiester is attacked by the catalytic tyrosine of the enzyme, resulting in the formation of a DNA-(5'-phosphotyrosyl)-enzyme intermediate and the expulsion of a 3'-OH DNA strand.</text>
</comment>
<dbReference type="GO" id="GO:0003677">
    <property type="term" value="F:DNA binding"/>
    <property type="evidence" value="ECO:0007669"/>
    <property type="project" value="UniProtKB-KW"/>
</dbReference>
<protein>
    <recommendedName>
        <fullName evidence="2">DNA topoisomerase</fullName>
        <ecNumber evidence="2">5.6.2.1</ecNumber>
    </recommendedName>
</protein>
<dbReference type="PROSITE" id="PS52039">
    <property type="entry name" value="TOPO_IA_2"/>
    <property type="match status" value="1"/>
</dbReference>
<dbReference type="InterPro" id="IPR013825">
    <property type="entry name" value="Topo_IA_cen_sub2"/>
</dbReference>
<keyword evidence="5" id="KW-1185">Reference proteome</keyword>
<dbReference type="Pfam" id="PF01131">
    <property type="entry name" value="Topoisom_bac"/>
    <property type="match status" value="1"/>
</dbReference>
<dbReference type="Gene3D" id="1.10.460.10">
    <property type="entry name" value="Topoisomerase I, domain 2"/>
    <property type="match status" value="1"/>
</dbReference>
<comment type="caution">
    <text evidence="4">The sequence shown here is derived from an EMBL/GenBank/DDBJ whole genome shotgun (WGS) entry which is preliminary data.</text>
</comment>
<dbReference type="GO" id="GO:0006281">
    <property type="term" value="P:DNA repair"/>
    <property type="evidence" value="ECO:0007669"/>
    <property type="project" value="TreeGrafter"/>
</dbReference>
<gene>
    <name evidence="4" type="ORF">Amon01_000699100</name>
</gene>
<proteinExistence type="inferred from homology"/>
<organism evidence="4 5">
    <name type="scientific">Ambrosiozyma monospora</name>
    <name type="common">Yeast</name>
    <name type="synonym">Endomycopsis monosporus</name>
    <dbReference type="NCBI Taxonomy" id="43982"/>
    <lineage>
        <taxon>Eukaryota</taxon>
        <taxon>Fungi</taxon>
        <taxon>Dikarya</taxon>
        <taxon>Ascomycota</taxon>
        <taxon>Saccharomycotina</taxon>
        <taxon>Pichiomycetes</taxon>
        <taxon>Pichiales</taxon>
        <taxon>Pichiaceae</taxon>
        <taxon>Ambrosiozyma</taxon>
    </lineage>
</organism>
<dbReference type="Proteomes" id="UP001165063">
    <property type="component" value="Unassembled WGS sequence"/>
</dbReference>
<dbReference type="PANTHER" id="PTHR11390:SF21">
    <property type="entry name" value="DNA TOPOISOMERASE 3-ALPHA"/>
    <property type="match status" value="1"/>
</dbReference>
<dbReference type="GO" id="GO:0006310">
    <property type="term" value="P:DNA recombination"/>
    <property type="evidence" value="ECO:0007669"/>
    <property type="project" value="TreeGrafter"/>
</dbReference>
<dbReference type="InterPro" id="IPR023405">
    <property type="entry name" value="Topo_IA_core_domain"/>
</dbReference>
<dbReference type="InterPro" id="IPR013497">
    <property type="entry name" value="Topo_IA_cen"/>
</dbReference>
<dbReference type="GO" id="GO:0003917">
    <property type="term" value="F:DNA topoisomerase type I (single strand cut, ATP-independent) activity"/>
    <property type="evidence" value="ECO:0007669"/>
    <property type="project" value="UniProtKB-EC"/>
</dbReference>
<reference evidence="4" key="1">
    <citation type="submission" date="2023-04" db="EMBL/GenBank/DDBJ databases">
        <title>Ambrosiozyma monospora NBRC 1965.</title>
        <authorList>
            <person name="Ichikawa N."/>
            <person name="Sato H."/>
            <person name="Tonouchi N."/>
        </authorList>
    </citation>
    <scope>NUCLEOTIDE SEQUENCE</scope>
    <source>
        <strain evidence="4">NBRC 1965</strain>
    </source>
</reference>
<dbReference type="GO" id="GO:0006265">
    <property type="term" value="P:DNA topological change"/>
    <property type="evidence" value="ECO:0007669"/>
    <property type="project" value="InterPro"/>
</dbReference>
<sequence length="176" mass="19617">MVKELNYLEVYTYKQWTSSTKEIPVVEPGEEVRISKAGIGSGKTAPPPKLTETELIALMDRNGIGTDATIAEHIEKIIARNYITKSKERGSTVLNPTSLGYGLVEGFSQIGFDSISLTKPFLRKKLEDKLKMICDGATTKPQVCQEILDMYREAFALANQNKRLILQCCEDAERNA</sequence>
<dbReference type="InterPro" id="IPR013824">
    <property type="entry name" value="Topo_IA_cen_sub1"/>
</dbReference>
<feature type="domain" description="Topo IA-type catalytic" evidence="3">
    <location>
        <begin position="1"/>
        <end position="155"/>
    </location>
</feature>
<dbReference type="EMBL" id="BSXU01004811">
    <property type="protein sequence ID" value="GMG47856.1"/>
    <property type="molecule type" value="Genomic_DNA"/>
</dbReference>
<dbReference type="OrthoDB" id="430051at2759"/>
<evidence type="ECO:0000256" key="2">
    <source>
        <dbReference type="RuleBase" id="RU362092"/>
    </source>
</evidence>
<dbReference type="InterPro" id="IPR000380">
    <property type="entry name" value="Topo_IA"/>
</dbReference>
<evidence type="ECO:0000256" key="1">
    <source>
        <dbReference type="ARBA" id="ARBA00023235"/>
    </source>
</evidence>
<dbReference type="PANTHER" id="PTHR11390">
    <property type="entry name" value="PROKARYOTIC DNA TOPOISOMERASE"/>
    <property type="match status" value="1"/>
</dbReference>
<dbReference type="SUPFAM" id="SSF56712">
    <property type="entry name" value="Prokaryotic type I DNA topoisomerase"/>
    <property type="match status" value="1"/>
</dbReference>
<comment type="catalytic activity">
    <reaction evidence="2">
        <text>ATP-independent breakage of single-stranded DNA, followed by passage and rejoining.</text>
        <dbReference type="EC" id="5.6.2.1"/>
    </reaction>
</comment>
<evidence type="ECO:0000313" key="4">
    <source>
        <dbReference type="EMBL" id="GMG47856.1"/>
    </source>
</evidence>
<dbReference type="Gene3D" id="2.70.20.10">
    <property type="entry name" value="Topoisomerase I, domain 3"/>
    <property type="match status" value="1"/>
</dbReference>
<name>A0A9W6Z607_AMBMO</name>
<keyword evidence="2" id="KW-0799">Topoisomerase</keyword>
<evidence type="ECO:0000259" key="3">
    <source>
        <dbReference type="PROSITE" id="PS52039"/>
    </source>
</evidence>
<keyword evidence="1 2" id="KW-0413">Isomerase</keyword>